<feature type="active site" description="Proton donor/acceptor" evidence="15">
    <location>
        <position position="385"/>
    </location>
</feature>
<dbReference type="EMBL" id="AJWK01009066">
    <property type="status" value="NOT_ANNOTATED_CDS"/>
    <property type="molecule type" value="Genomic_DNA"/>
</dbReference>
<keyword evidence="12" id="KW-1015">Disulfide bond</keyword>
<evidence type="ECO:0000256" key="10">
    <source>
        <dbReference type="ARBA" id="ARBA00022833"/>
    </source>
</evidence>
<keyword evidence="10" id="KW-0862">Zinc</keyword>
<keyword evidence="6" id="KW-0645">Protease</keyword>
<evidence type="ECO:0000256" key="9">
    <source>
        <dbReference type="ARBA" id="ARBA00022801"/>
    </source>
</evidence>
<dbReference type="InterPro" id="IPR000834">
    <property type="entry name" value="Peptidase_M14"/>
</dbReference>
<feature type="signal peptide" evidence="16">
    <location>
        <begin position="1"/>
        <end position="21"/>
    </location>
</feature>
<evidence type="ECO:0000256" key="6">
    <source>
        <dbReference type="ARBA" id="ARBA00022670"/>
    </source>
</evidence>
<evidence type="ECO:0000256" key="3">
    <source>
        <dbReference type="ARBA" id="ARBA00005988"/>
    </source>
</evidence>
<proteinExistence type="inferred from homology"/>
<dbReference type="PROSITE" id="PS52035">
    <property type="entry name" value="PEPTIDASE_M14"/>
    <property type="match status" value="1"/>
</dbReference>
<protein>
    <recommendedName>
        <fullName evidence="14">Zinc carboxypeptidase A 1</fullName>
    </recommendedName>
</protein>
<dbReference type="CDD" id="cd03860">
    <property type="entry name" value="M14_CP_A-B_like"/>
    <property type="match status" value="1"/>
</dbReference>
<keyword evidence="7" id="KW-0479">Metal-binding</keyword>
<evidence type="ECO:0000256" key="4">
    <source>
        <dbReference type="ARBA" id="ARBA00022525"/>
    </source>
</evidence>
<dbReference type="InterPro" id="IPR003146">
    <property type="entry name" value="M14A_act_pep"/>
</dbReference>
<evidence type="ECO:0000256" key="7">
    <source>
        <dbReference type="ARBA" id="ARBA00022723"/>
    </source>
</evidence>
<dbReference type="VEuPathDB" id="VectorBase:LLONM1_007573"/>
<keyword evidence="9" id="KW-0378">Hydrolase</keyword>
<dbReference type="GO" id="GO:0006508">
    <property type="term" value="P:proteolysis"/>
    <property type="evidence" value="ECO:0007669"/>
    <property type="project" value="UniProtKB-KW"/>
</dbReference>
<comment type="function">
    <text evidence="13">Involved in the digestion of the blood meal.</text>
</comment>
<dbReference type="EnsemblMetazoa" id="LLOJ002819-RA">
    <property type="protein sequence ID" value="LLOJ002819-PA"/>
    <property type="gene ID" value="LLOJ002819"/>
</dbReference>
<comment type="similarity">
    <text evidence="3 15">Belongs to the peptidase M14 family.</text>
</comment>
<dbReference type="PANTHER" id="PTHR11705:SF60">
    <property type="entry name" value="FI16720P1"/>
    <property type="match status" value="1"/>
</dbReference>
<sequence length="430" mass="48934">MSRENLHFLTLFLIISVSVSSCDIADKARYDNYRLYRLHLETEEQVKMLQELEKMSDSYIFIGHARHPDQDLTIIVAAHKIAEAADLFKRYNITAQVLVFNIQEKIEKEWDNVLPEKTPGYQLDWQHYFHLETINQWLDLQLSNHKDLTSVSLGNSFEGRNIRGVKLSRKAGNTAVFVEGGIHAREWISPATSTYILNQLLTSSDPRVKELSENFDWFFFPVVNPDGYVYTFENDRLWRKNRKPYGPICRGVDLNRNFNSSWNGPGSSSDPCTYDFAGGSVNSEPEVAAIAQFIKTHAKESRIKTFLSLHSYSQLLMFPFGSTTEQVPNYSDLKEIGQKAIDALAKKHGTKFKTGSIIETIYPSSGGSSDWAYEEVGIKISYTFELRGPPDSTDMFILPANQITPVGEETLEAFIVIMNEAKARGYYNDA</sequence>
<evidence type="ECO:0000256" key="14">
    <source>
        <dbReference type="ARBA" id="ARBA00069039"/>
    </source>
</evidence>
<comment type="subcellular location">
    <subcellularLocation>
        <location evidence="2">Secreted</location>
    </subcellularLocation>
</comment>
<dbReference type="Pfam" id="PF02244">
    <property type="entry name" value="Propep_M14"/>
    <property type="match status" value="1"/>
</dbReference>
<evidence type="ECO:0000313" key="19">
    <source>
        <dbReference type="Proteomes" id="UP000092461"/>
    </source>
</evidence>
<dbReference type="SUPFAM" id="SSF53187">
    <property type="entry name" value="Zn-dependent exopeptidases"/>
    <property type="match status" value="1"/>
</dbReference>
<evidence type="ECO:0000256" key="2">
    <source>
        <dbReference type="ARBA" id="ARBA00004613"/>
    </source>
</evidence>
<feature type="chain" id="PRO_5008405684" description="Zinc carboxypeptidase A 1" evidence="16">
    <location>
        <begin position="22"/>
        <end position="430"/>
    </location>
</feature>
<keyword evidence="19" id="KW-1185">Reference proteome</keyword>
<dbReference type="Gene3D" id="3.30.70.340">
    <property type="entry name" value="Metallocarboxypeptidase-like"/>
    <property type="match status" value="1"/>
</dbReference>
<dbReference type="PROSITE" id="PS00133">
    <property type="entry name" value="CARBOXYPEPT_ZN_2"/>
    <property type="match status" value="1"/>
</dbReference>
<evidence type="ECO:0000256" key="5">
    <source>
        <dbReference type="ARBA" id="ARBA00022645"/>
    </source>
</evidence>
<dbReference type="VEuPathDB" id="VectorBase:LLOJ002819"/>
<dbReference type="AlphaFoldDB" id="A0A1B0CEP9"/>
<dbReference type="GO" id="GO:0005615">
    <property type="term" value="C:extracellular space"/>
    <property type="evidence" value="ECO:0007669"/>
    <property type="project" value="TreeGrafter"/>
</dbReference>
<dbReference type="PROSITE" id="PS51257">
    <property type="entry name" value="PROKAR_LIPOPROTEIN"/>
    <property type="match status" value="1"/>
</dbReference>
<dbReference type="SUPFAM" id="SSF54897">
    <property type="entry name" value="Protease propeptides/inhibitors"/>
    <property type="match status" value="1"/>
</dbReference>
<dbReference type="PRINTS" id="PR00765">
    <property type="entry name" value="CRBOXYPTASEA"/>
</dbReference>
<evidence type="ECO:0000256" key="12">
    <source>
        <dbReference type="ARBA" id="ARBA00023157"/>
    </source>
</evidence>
<keyword evidence="4" id="KW-0964">Secreted</keyword>
<dbReference type="FunFam" id="3.30.70.340:FF:000002">
    <property type="entry name" value="Carboxypeptidase A"/>
    <property type="match status" value="1"/>
</dbReference>
<dbReference type="Pfam" id="PF00246">
    <property type="entry name" value="Peptidase_M14"/>
    <property type="match status" value="1"/>
</dbReference>
<accession>A0A1B0CEP9</accession>
<evidence type="ECO:0000259" key="17">
    <source>
        <dbReference type="PROSITE" id="PS52035"/>
    </source>
</evidence>
<evidence type="ECO:0000256" key="16">
    <source>
        <dbReference type="SAM" id="SignalP"/>
    </source>
</evidence>
<evidence type="ECO:0000256" key="13">
    <source>
        <dbReference type="ARBA" id="ARBA00057299"/>
    </source>
</evidence>
<dbReference type="GO" id="GO:0004181">
    <property type="term" value="F:metallocarboxypeptidase activity"/>
    <property type="evidence" value="ECO:0007669"/>
    <property type="project" value="InterPro"/>
</dbReference>
<evidence type="ECO:0000256" key="8">
    <source>
        <dbReference type="ARBA" id="ARBA00022729"/>
    </source>
</evidence>
<keyword evidence="8 16" id="KW-0732">Signal</keyword>
<dbReference type="SMART" id="SM00631">
    <property type="entry name" value="Zn_pept"/>
    <property type="match status" value="1"/>
</dbReference>
<dbReference type="PANTHER" id="PTHR11705">
    <property type="entry name" value="PROTEASE FAMILY M14 CARBOXYPEPTIDASE A,B"/>
    <property type="match status" value="1"/>
</dbReference>
<evidence type="ECO:0000256" key="11">
    <source>
        <dbReference type="ARBA" id="ARBA00023049"/>
    </source>
</evidence>
<dbReference type="Gene3D" id="3.40.630.10">
    <property type="entry name" value="Zn peptidases"/>
    <property type="match status" value="1"/>
</dbReference>
<dbReference type="InterPro" id="IPR057247">
    <property type="entry name" value="CARBOXYPEPT_ZN_2"/>
</dbReference>
<dbReference type="GO" id="GO:0008270">
    <property type="term" value="F:zinc ion binding"/>
    <property type="evidence" value="ECO:0007669"/>
    <property type="project" value="InterPro"/>
</dbReference>
<keyword evidence="11" id="KW-0482">Metalloprotease</keyword>
<dbReference type="InterPro" id="IPR036990">
    <property type="entry name" value="M14A-like_propep"/>
</dbReference>
<evidence type="ECO:0000313" key="18">
    <source>
        <dbReference type="EnsemblMetazoa" id="LLOJ002819-PA"/>
    </source>
</evidence>
<keyword evidence="5" id="KW-0121">Carboxypeptidase</keyword>
<evidence type="ECO:0000256" key="15">
    <source>
        <dbReference type="PROSITE-ProRule" id="PRU01379"/>
    </source>
</evidence>
<dbReference type="FunFam" id="3.40.630.10:FF:000040">
    <property type="entry name" value="zinc carboxypeptidase"/>
    <property type="match status" value="1"/>
</dbReference>
<comment type="cofactor">
    <cofactor evidence="1">
        <name>Zn(2+)</name>
        <dbReference type="ChEBI" id="CHEBI:29105"/>
    </cofactor>
</comment>
<evidence type="ECO:0000256" key="1">
    <source>
        <dbReference type="ARBA" id="ARBA00001947"/>
    </source>
</evidence>
<reference evidence="18" key="1">
    <citation type="submission" date="2020-05" db="UniProtKB">
        <authorList>
            <consortium name="EnsemblMetazoa"/>
        </authorList>
    </citation>
    <scope>IDENTIFICATION</scope>
    <source>
        <strain evidence="18">Jacobina</strain>
    </source>
</reference>
<feature type="domain" description="Peptidase M14" evidence="17">
    <location>
        <begin position="127"/>
        <end position="421"/>
    </location>
</feature>
<name>A0A1B0CEP9_LUTLO</name>
<organism evidence="18 19">
    <name type="scientific">Lutzomyia longipalpis</name>
    <name type="common">Sand fly</name>
    <dbReference type="NCBI Taxonomy" id="7200"/>
    <lineage>
        <taxon>Eukaryota</taxon>
        <taxon>Metazoa</taxon>
        <taxon>Ecdysozoa</taxon>
        <taxon>Arthropoda</taxon>
        <taxon>Hexapoda</taxon>
        <taxon>Insecta</taxon>
        <taxon>Pterygota</taxon>
        <taxon>Neoptera</taxon>
        <taxon>Endopterygota</taxon>
        <taxon>Diptera</taxon>
        <taxon>Nematocera</taxon>
        <taxon>Psychodoidea</taxon>
        <taxon>Psychodidae</taxon>
        <taxon>Lutzomyia</taxon>
        <taxon>Lutzomyia</taxon>
    </lineage>
</organism>
<dbReference type="Proteomes" id="UP000092461">
    <property type="component" value="Unassembled WGS sequence"/>
</dbReference>